<proteinExistence type="predicted"/>
<accession>A0A9Q0JE48</accession>
<comment type="caution">
    <text evidence="2">The sequence shown here is derived from an EMBL/GenBank/DDBJ whole genome shotgun (WGS) entry which is preliminary data.</text>
</comment>
<dbReference type="Proteomes" id="UP001141552">
    <property type="component" value="Unassembled WGS sequence"/>
</dbReference>
<protein>
    <recommendedName>
        <fullName evidence="1">F-box domain-containing protein</fullName>
    </recommendedName>
</protein>
<evidence type="ECO:0000313" key="3">
    <source>
        <dbReference type="Proteomes" id="UP001141552"/>
    </source>
</evidence>
<reference evidence="2" key="1">
    <citation type="submission" date="2022-02" db="EMBL/GenBank/DDBJ databases">
        <authorList>
            <person name="Henning P.M."/>
            <person name="McCubbin A.G."/>
            <person name="Shore J.S."/>
        </authorList>
    </citation>
    <scope>NUCLEOTIDE SEQUENCE</scope>
    <source>
        <strain evidence="2">F60SS</strain>
        <tissue evidence="2">Leaves</tissue>
    </source>
</reference>
<dbReference type="Pfam" id="PF12937">
    <property type="entry name" value="F-box-like"/>
    <property type="match status" value="1"/>
</dbReference>
<dbReference type="AlphaFoldDB" id="A0A9Q0JE48"/>
<dbReference type="SMART" id="SM00256">
    <property type="entry name" value="FBOX"/>
    <property type="match status" value="1"/>
</dbReference>
<sequence length="75" mass="8436">MDIMASTGGCPTISDIPVEILEQIIKRAAVAVDFLELLNCRKVCRLWRSLFVDLSPWQHLFLSDPFEVIAPFTGT</sequence>
<reference evidence="2" key="2">
    <citation type="journal article" date="2023" name="Plants (Basel)">
        <title>Annotation of the Turnera subulata (Passifloraceae) Draft Genome Reveals the S-Locus Evolved after the Divergence of Turneroideae from Passifloroideae in a Stepwise Manner.</title>
        <authorList>
            <person name="Henning P.M."/>
            <person name="Roalson E.H."/>
            <person name="Mir W."/>
            <person name="McCubbin A.G."/>
            <person name="Shore J.S."/>
        </authorList>
    </citation>
    <scope>NUCLEOTIDE SEQUENCE</scope>
    <source>
        <strain evidence="2">F60SS</strain>
    </source>
</reference>
<organism evidence="2 3">
    <name type="scientific">Turnera subulata</name>
    <dbReference type="NCBI Taxonomy" id="218843"/>
    <lineage>
        <taxon>Eukaryota</taxon>
        <taxon>Viridiplantae</taxon>
        <taxon>Streptophyta</taxon>
        <taxon>Embryophyta</taxon>
        <taxon>Tracheophyta</taxon>
        <taxon>Spermatophyta</taxon>
        <taxon>Magnoliopsida</taxon>
        <taxon>eudicotyledons</taxon>
        <taxon>Gunneridae</taxon>
        <taxon>Pentapetalae</taxon>
        <taxon>rosids</taxon>
        <taxon>fabids</taxon>
        <taxon>Malpighiales</taxon>
        <taxon>Passifloraceae</taxon>
        <taxon>Turnera</taxon>
    </lineage>
</organism>
<feature type="domain" description="F-box" evidence="1">
    <location>
        <begin position="16"/>
        <end position="60"/>
    </location>
</feature>
<name>A0A9Q0JE48_9ROSI</name>
<keyword evidence="3" id="KW-1185">Reference proteome</keyword>
<evidence type="ECO:0000313" key="2">
    <source>
        <dbReference type="EMBL" id="KAJ4838273.1"/>
    </source>
</evidence>
<dbReference type="SUPFAM" id="SSF81383">
    <property type="entry name" value="F-box domain"/>
    <property type="match status" value="1"/>
</dbReference>
<dbReference type="Gene3D" id="1.20.1280.50">
    <property type="match status" value="1"/>
</dbReference>
<dbReference type="InterPro" id="IPR001810">
    <property type="entry name" value="F-box_dom"/>
</dbReference>
<gene>
    <name evidence="2" type="ORF">Tsubulata_022915</name>
</gene>
<dbReference type="EMBL" id="JAKUCV010003604">
    <property type="protein sequence ID" value="KAJ4838273.1"/>
    <property type="molecule type" value="Genomic_DNA"/>
</dbReference>
<dbReference type="InterPro" id="IPR036047">
    <property type="entry name" value="F-box-like_dom_sf"/>
</dbReference>
<evidence type="ECO:0000259" key="1">
    <source>
        <dbReference type="SMART" id="SM00256"/>
    </source>
</evidence>